<protein>
    <submittedName>
        <fullName evidence="1">Uncharacterized protein</fullName>
    </submittedName>
</protein>
<organism evidence="1">
    <name type="scientific">Anguilla anguilla</name>
    <name type="common">European freshwater eel</name>
    <name type="synonym">Muraena anguilla</name>
    <dbReference type="NCBI Taxonomy" id="7936"/>
    <lineage>
        <taxon>Eukaryota</taxon>
        <taxon>Metazoa</taxon>
        <taxon>Chordata</taxon>
        <taxon>Craniata</taxon>
        <taxon>Vertebrata</taxon>
        <taxon>Euteleostomi</taxon>
        <taxon>Actinopterygii</taxon>
        <taxon>Neopterygii</taxon>
        <taxon>Teleostei</taxon>
        <taxon>Anguilliformes</taxon>
        <taxon>Anguillidae</taxon>
        <taxon>Anguilla</taxon>
    </lineage>
</organism>
<evidence type="ECO:0000313" key="1">
    <source>
        <dbReference type="EMBL" id="JAH65384.1"/>
    </source>
</evidence>
<accession>A0A0E9UHQ8</accession>
<dbReference type="EMBL" id="GBXM01043193">
    <property type="protein sequence ID" value="JAH65384.1"/>
    <property type="molecule type" value="Transcribed_RNA"/>
</dbReference>
<proteinExistence type="predicted"/>
<reference evidence="1" key="2">
    <citation type="journal article" date="2015" name="Fish Shellfish Immunol.">
        <title>Early steps in the European eel (Anguilla anguilla)-Vibrio vulnificus interaction in the gills: Role of the RtxA13 toxin.</title>
        <authorList>
            <person name="Callol A."/>
            <person name="Pajuelo D."/>
            <person name="Ebbesson L."/>
            <person name="Teles M."/>
            <person name="MacKenzie S."/>
            <person name="Amaro C."/>
        </authorList>
    </citation>
    <scope>NUCLEOTIDE SEQUENCE</scope>
</reference>
<sequence>MHKMFYCVWSRIVVHKHRLPVYAGFHYNQLQSQKFNKLLIFLVRYFSCLDNYLPSKTTLCQT</sequence>
<dbReference type="AlphaFoldDB" id="A0A0E9UHQ8"/>
<reference evidence="1" key="1">
    <citation type="submission" date="2014-11" db="EMBL/GenBank/DDBJ databases">
        <authorList>
            <person name="Amaro Gonzalez C."/>
        </authorList>
    </citation>
    <scope>NUCLEOTIDE SEQUENCE</scope>
</reference>
<name>A0A0E9UHQ8_ANGAN</name>